<dbReference type="InParanoid" id="B8MA68"/>
<dbReference type="VEuPathDB" id="FungiDB:TSTA_121400"/>
<dbReference type="PhylomeDB" id="B8MA68"/>
<dbReference type="AlphaFoldDB" id="B8MA68"/>
<evidence type="ECO:0000256" key="1">
    <source>
        <dbReference type="SAM" id="MobiDB-lite"/>
    </source>
</evidence>
<dbReference type="Proteomes" id="UP000001745">
    <property type="component" value="Unassembled WGS sequence"/>
</dbReference>
<name>B8MA68_TALSN</name>
<protein>
    <submittedName>
        <fullName evidence="2">Uncharacterized protein</fullName>
    </submittedName>
</protein>
<dbReference type="HOGENOM" id="CLU_1511589_0_0_1"/>
<reference evidence="3" key="1">
    <citation type="journal article" date="2015" name="Genome Announc.">
        <title>Genome sequence of the AIDS-associated pathogen Penicillium marneffei (ATCC18224) and its near taxonomic relative Talaromyces stipitatus (ATCC10500).</title>
        <authorList>
            <person name="Nierman W.C."/>
            <person name="Fedorova-Abrams N.D."/>
            <person name="Andrianopoulos A."/>
        </authorList>
    </citation>
    <scope>NUCLEOTIDE SEQUENCE [LARGE SCALE GENOMIC DNA]</scope>
    <source>
        <strain evidence="3">ATCC 10500 / CBS 375.48 / QM 6759 / NRRL 1006</strain>
    </source>
</reference>
<evidence type="ECO:0000313" key="2">
    <source>
        <dbReference type="EMBL" id="EED18397.1"/>
    </source>
</evidence>
<sequence>MTLRAKIARVQQICTSYRRRVIQSCDDGNPQGSEEEKTCKVGEESTQASKKPQDVVTYVYDSELGQQVQGWACEYNMCPGPLGPSVTPQGDGVKADHLIRCVLTQKVTRQRAQQAVLNEAPRQEPSEGLRQLVAAAQIEDAFCMRVDKDLSEGDSTRLHYGRTSDGVLLYKGRILVPN</sequence>
<feature type="compositionally biased region" description="Basic and acidic residues" evidence="1">
    <location>
        <begin position="34"/>
        <end position="43"/>
    </location>
</feature>
<evidence type="ECO:0000313" key="3">
    <source>
        <dbReference type="Proteomes" id="UP000001745"/>
    </source>
</evidence>
<proteinExistence type="predicted"/>
<feature type="region of interest" description="Disordered" evidence="1">
    <location>
        <begin position="25"/>
        <end position="46"/>
    </location>
</feature>
<organism evidence="2 3">
    <name type="scientific">Talaromyces stipitatus (strain ATCC 10500 / CBS 375.48 / QM 6759 / NRRL 1006)</name>
    <name type="common">Penicillium stipitatum</name>
    <dbReference type="NCBI Taxonomy" id="441959"/>
    <lineage>
        <taxon>Eukaryota</taxon>
        <taxon>Fungi</taxon>
        <taxon>Dikarya</taxon>
        <taxon>Ascomycota</taxon>
        <taxon>Pezizomycotina</taxon>
        <taxon>Eurotiomycetes</taxon>
        <taxon>Eurotiomycetidae</taxon>
        <taxon>Eurotiales</taxon>
        <taxon>Trichocomaceae</taxon>
        <taxon>Talaromyces</taxon>
        <taxon>Talaromyces sect. Talaromyces</taxon>
    </lineage>
</organism>
<gene>
    <name evidence="2" type="ORF">TSTA_121400</name>
</gene>
<dbReference type="RefSeq" id="XP_002482389.1">
    <property type="nucleotide sequence ID" value="XM_002482344.1"/>
</dbReference>
<dbReference type="EMBL" id="EQ962655">
    <property type="protein sequence ID" value="EED18397.1"/>
    <property type="molecule type" value="Genomic_DNA"/>
</dbReference>
<accession>B8MA68</accession>
<keyword evidence="3" id="KW-1185">Reference proteome</keyword>
<dbReference type="GeneID" id="8099380"/>